<sequence>MRGRSLVIAEPAAVTAPMCEYEIQREERIKRNNDILEQLGVHTAAQAMAARHGKRAPQRHKRKVAAKVAIRKCPRLSRDTQAALEKEKLKAQDSEHDDLMTLQEYLKWKGEDFKGFLVDGHYRGWVCPAICEKYGIVESEEEAFVAVGSAKAGSKGARAGNMHGWSNARAFSATQLRTNPNAYFYRHVAPDQEQAQGDWTAEEHELFLETAKAHGVGDKWGLFASHIPARVGYQCSAYYRDTIIPKGLILDPRFRMTRAGKALFVG</sequence>
<dbReference type="EMBL" id="JALJOT010000005">
    <property type="protein sequence ID" value="KAK9914797.1"/>
    <property type="molecule type" value="Genomic_DNA"/>
</dbReference>
<evidence type="ECO:0000313" key="4">
    <source>
        <dbReference type="Proteomes" id="UP001491310"/>
    </source>
</evidence>
<evidence type="ECO:0000313" key="3">
    <source>
        <dbReference type="EMBL" id="KAK9914797.1"/>
    </source>
</evidence>
<dbReference type="Proteomes" id="UP001491310">
    <property type="component" value="Unassembled WGS sequence"/>
</dbReference>
<feature type="domain" description="HTH myb-type" evidence="2">
    <location>
        <begin position="191"/>
        <end position="247"/>
    </location>
</feature>
<organism evidence="3 4">
    <name type="scientific">Coccomyxa subellipsoidea</name>
    <dbReference type="NCBI Taxonomy" id="248742"/>
    <lineage>
        <taxon>Eukaryota</taxon>
        <taxon>Viridiplantae</taxon>
        <taxon>Chlorophyta</taxon>
        <taxon>core chlorophytes</taxon>
        <taxon>Trebouxiophyceae</taxon>
        <taxon>Trebouxiophyceae incertae sedis</taxon>
        <taxon>Coccomyxaceae</taxon>
        <taxon>Coccomyxa</taxon>
    </lineage>
</organism>
<dbReference type="InterPro" id="IPR017930">
    <property type="entry name" value="Myb_dom"/>
</dbReference>
<dbReference type="Pfam" id="PF00249">
    <property type="entry name" value="Myb_DNA-binding"/>
    <property type="match status" value="1"/>
</dbReference>
<evidence type="ECO:0008006" key="5">
    <source>
        <dbReference type="Google" id="ProtNLM"/>
    </source>
</evidence>
<dbReference type="InterPro" id="IPR009057">
    <property type="entry name" value="Homeodomain-like_sf"/>
</dbReference>
<evidence type="ECO:0000259" key="1">
    <source>
        <dbReference type="PROSITE" id="PS50090"/>
    </source>
</evidence>
<comment type="caution">
    <text evidence="3">The sequence shown here is derived from an EMBL/GenBank/DDBJ whole genome shotgun (WGS) entry which is preliminary data.</text>
</comment>
<dbReference type="CDD" id="cd00167">
    <property type="entry name" value="SANT"/>
    <property type="match status" value="1"/>
</dbReference>
<accession>A0ABR2YSG3</accession>
<feature type="domain" description="Myb-like" evidence="1">
    <location>
        <begin position="191"/>
        <end position="243"/>
    </location>
</feature>
<dbReference type="SUPFAM" id="SSF46689">
    <property type="entry name" value="Homeodomain-like"/>
    <property type="match status" value="1"/>
</dbReference>
<dbReference type="InterPro" id="IPR001005">
    <property type="entry name" value="SANT/Myb"/>
</dbReference>
<proteinExistence type="predicted"/>
<keyword evidence="4" id="KW-1185">Reference proteome</keyword>
<dbReference type="Gene3D" id="1.10.10.60">
    <property type="entry name" value="Homeodomain-like"/>
    <property type="match status" value="1"/>
</dbReference>
<dbReference type="PROSITE" id="PS50090">
    <property type="entry name" value="MYB_LIKE"/>
    <property type="match status" value="1"/>
</dbReference>
<protein>
    <recommendedName>
        <fullName evidence="5">Myb-like domain-containing protein</fullName>
    </recommendedName>
</protein>
<reference evidence="3 4" key="1">
    <citation type="journal article" date="2024" name="Nat. Commun.">
        <title>Phylogenomics reveals the evolutionary origins of lichenization in chlorophyte algae.</title>
        <authorList>
            <person name="Puginier C."/>
            <person name="Libourel C."/>
            <person name="Otte J."/>
            <person name="Skaloud P."/>
            <person name="Haon M."/>
            <person name="Grisel S."/>
            <person name="Petersen M."/>
            <person name="Berrin J.G."/>
            <person name="Delaux P.M."/>
            <person name="Dal Grande F."/>
            <person name="Keller J."/>
        </authorList>
    </citation>
    <scope>NUCLEOTIDE SEQUENCE [LARGE SCALE GENOMIC DNA]</scope>
    <source>
        <strain evidence="3 4">SAG 216-7</strain>
    </source>
</reference>
<name>A0ABR2YSG3_9CHLO</name>
<dbReference type="PROSITE" id="PS51294">
    <property type="entry name" value="HTH_MYB"/>
    <property type="match status" value="1"/>
</dbReference>
<evidence type="ECO:0000259" key="2">
    <source>
        <dbReference type="PROSITE" id="PS51294"/>
    </source>
</evidence>
<gene>
    <name evidence="3" type="ORF">WJX75_000675</name>
</gene>